<protein>
    <submittedName>
        <fullName evidence="10">Hemicentin-1</fullName>
    </submittedName>
</protein>
<organism evidence="10">
    <name type="scientific">Cacopsylla melanoneura</name>
    <dbReference type="NCBI Taxonomy" id="428564"/>
    <lineage>
        <taxon>Eukaryota</taxon>
        <taxon>Metazoa</taxon>
        <taxon>Ecdysozoa</taxon>
        <taxon>Arthropoda</taxon>
        <taxon>Hexapoda</taxon>
        <taxon>Insecta</taxon>
        <taxon>Pterygota</taxon>
        <taxon>Neoptera</taxon>
        <taxon>Paraneoptera</taxon>
        <taxon>Hemiptera</taxon>
        <taxon>Sternorrhyncha</taxon>
        <taxon>Psylloidea</taxon>
        <taxon>Psyllidae</taxon>
        <taxon>Psyllinae</taxon>
        <taxon>Cacopsylla</taxon>
    </lineage>
</organism>
<dbReference type="EMBL" id="HBUF01350033">
    <property type="protein sequence ID" value="CAG6712989.1"/>
    <property type="molecule type" value="Transcribed_RNA"/>
</dbReference>
<dbReference type="InterPro" id="IPR013783">
    <property type="entry name" value="Ig-like_fold"/>
</dbReference>
<name>A0A8D8RS26_9HEMI</name>
<evidence type="ECO:0000259" key="9">
    <source>
        <dbReference type="PROSITE" id="PS50835"/>
    </source>
</evidence>
<feature type="chain" id="PRO_5036428564" evidence="8">
    <location>
        <begin position="19"/>
        <end position="1778"/>
    </location>
</feature>
<keyword evidence="2" id="KW-0964">Secreted</keyword>
<dbReference type="Gene3D" id="3.40.50.410">
    <property type="entry name" value="von Willebrand factor, type A domain"/>
    <property type="match status" value="1"/>
</dbReference>
<feature type="domain" description="Ig-like" evidence="9">
    <location>
        <begin position="1578"/>
        <end position="1667"/>
    </location>
</feature>
<dbReference type="InterPro" id="IPR056861">
    <property type="entry name" value="HMCN1-like_VWA"/>
</dbReference>
<dbReference type="PANTHER" id="PTHR10075">
    <property type="entry name" value="BASIGIN RELATED"/>
    <property type="match status" value="1"/>
</dbReference>
<evidence type="ECO:0000256" key="7">
    <source>
        <dbReference type="SAM" id="MobiDB-lite"/>
    </source>
</evidence>
<dbReference type="SMART" id="SM00409">
    <property type="entry name" value="IG"/>
    <property type="match status" value="13"/>
</dbReference>
<dbReference type="EMBL" id="HBUF01350034">
    <property type="protein sequence ID" value="CAG6712992.1"/>
    <property type="molecule type" value="Transcribed_RNA"/>
</dbReference>
<dbReference type="EMBL" id="HBUF01024954">
    <property type="protein sequence ID" value="CAG6612613.1"/>
    <property type="molecule type" value="Transcribed_RNA"/>
</dbReference>
<dbReference type="GO" id="GO:0048468">
    <property type="term" value="P:cell development"/>
    <property type="evidence" value="ECO:0007669"/>
    <property type="project" value="UniProtKB-ARBA"/>
</dbReference>
<keyword evidence="3 8" id="KW-0732">Signal</keyword>
<dbReference type="CDD" id="cd00198">
    <property type="entry name" value="vWFA"/>
    <property type="match status" value="1"/>
</dbReference>
<feature type="domain" description="Ig-like" evidence="9">
    <location>
        <begin position="1677"/>
        <end position="1776"/>
    </location>
</feature>
<feature type="compositionally biased region" description="Basic residues" evidence="7">
    <location>
        <begin position="69"/>
        <end position="81"/>
    </location>
</feature>
<feature type="domain" description="Ig-like" evidence="9">
    <location>
        <begin position="1018"/>
        <end position="1107"/>
    </location>
</feature>
<feature type="compositionally biased region" description="Low complexity" evidence="7">
    <location>
        <begin position="433"/>
        <end position="446"/>
    </location>
</feature>
<dbReference type="SMART" id="SM00408">
    <property type="entry name" value="IGc2"/>
    <property type="match status" value="13"/>
</dbReference>
<feature type="domain" description="Ig-like" evidence="9">
    <location>
        <begin position="1286"/>
        <end position="1372"/>
    </location>
</feature>
<feature type="domain" description="Ig-like" evidence="9">
    <location>
        <begin position="563"/>
        <end position="647"/>
    </location>
</feature>
<evidence type="ECO:0000256" key="1">
    <source>
        <dbReference type="ARBA" id="ARBA00004613"/>
    </source>
</evidence>
<dbReference type="InterPro" id="IPR003598">
    <property type="entry name" value="Ig_sub2"/>
</dbReference>
<feature type="domain" description="Ig-like" evidence="9">
    <location>
        <begin position="1112"/>
        <end position="1196"/>
    </location>
</feature>
<evidence type="ECO:0000256" key="8">
    <source>
        <dbReference type="SAM" id="SignalP"/>
    </source>
</evidence>
<reference evidence="10" key="1">
    <citation type="submission" date="2021-05" db="EMBL/GenBank/DDBJ databases">
        <authorList>
            <person name="Alioto T."/>
            <person name="Alioto T."/>
            <person name="Gomez Garrido J."/>
        </authorList>
    </citation>
    <scope>NUCLEOTIDE SEQUENCE</scope>
</reference>
<evidence type="ECO:0000313" key="10">
    <source>
        <dbReference type="EMBL" id="CAG6656031.1"/>
    </source>
</evidence>
<dbReference type="Pfam" id="PF07679">
    <property type="entry name" value="I-set"/>
    <property type="match status" value="5"/>
</dbReference>
<evidence type="ECO:0000256" key="2">
    <source>
        <dbReference type="ARBA" id="ARBA00022525"/>
    </source>
</evidence>
<keyword evidence="4" id="KW-1015">Disulfide bond</keyword>
<feature type="domain" description="Ig-like" evidence="9">
    <location>
        <begin position="1202"/>
        <end position="1282"/>
    </location>
</feature>
<accession>A0A8D8RS26</accession>
<dbReference type="PANTHER" id="PTHR10075:SF14">
    <property type="entry name" value="CELL ADHESION MOLECULE DSCAM2-RELATED"/>
    <property type="match status" value="1"/>
</dbReference>
<dbReference type="Pfam" id="PF13927">
    <property type="entry name" value="Ig_3"/>
    <property type="match status" value="7"/>
</dbReference>
<dbReference type="Gene3D" id="2.60.40.10">
    <property type="entry name" value="Immunoglobulins"/>
    <property type="match status" value="13"/>
</dbReference>
<dbReference type="InterPro" id="IPR036465">
    <property type="entry name" value="vWFA_dom_sf"/>
</dbReference>
<evidence type="ECO:0000256" key="5">
    <source>
        <dbReference type="ARBA" id="ARBA00023180"/>
    </source>
</evidence>
<dbReference type="InterPro" id="IPR013098">
    <property type="entry name" value="Ig_I-set"/>
</dbReference>
<comment type="subcellular location">
    <subcellularLocation>
        <location evidence="1">Secreted</location>
    </subcellularLocation>
</comment>
<dbReference type="PROSITE" id="PS50835">
    <property type="entry name" value="IG_LIKE"/>
    <property type="match status" value="13"/>
</dbReference>
<keyword evidence="6" id="KW-0393">Immunoglobulin domain</keyword>
<dbReference type="InterPro" id="IPR007110">
    <property type="entry name" value="Ig-like_dom"/>
</dbReference>
<feature type="region of interest" description="Disordered" evidence="7">
    <location>
        <begin position="433"/>
        <end position="455"/>
    </location>
</feature>
<feature type="compositionally biased region" description="Basic and acidic residues" evidence="7">
    <location>
        <begin position="83"/>
        <end position="101"/>
    </location>
</feature>
<sequence>MHFIKLFLILYLFNRVQCYVKVVAHNGTDLQQLDENFNEVEFYINNKYLNKSDQNEYRVLKRLENKSGSPKKSKNNKKCLKGSRADCSKKSKTKDKLDSRPPDIQIETLPFQPEDDLGKLLPNVTFFNTTEMTENITDVLSGEVKNLTMQNDQLPSHASYREMFGEKVGTASLTFVFDATGSMWDDLTQVRSGATKILQSMLERSNKPIYNFVLVPFRDPEVGPVTVTKNHRVFLEKLQEIYPHGGGDCPENTLTALKEAVENSEPGSYIYVFTDASASDYDLYNKVSTLIQSKQCQVNFVMTGMCGENPNPGYTVFHKIASTSSGVVFHLNKTDVDEVLDFVRLSLSSQKVNLLTVDSPNPTRYPEKHPLPVDGTLTTFTISVSGKRPTVDVYNPRGFYSNNNVTQLLDLPNVKIITVQDPEPGVWTVQVTSDSGHSVRGSGRSSTDFVHGFSTEPTTNIRNTYHRPLKGANNSILVQTTEDGESTKLSAVEVTAINGTVLATVLLKPSPNNKTVYSGGPFVPFDDPCFYAIKGFKYDNSSKAYPFKRISPTAFSPQLPEKPQIEMIPEQIESIGSSAVLRCSVKSLIPFKLRWFKDGITKSKNLHFDQSADVDFPISNVTLSHGGNYTCRANSIAGLESKSVLLHVKGLPPKVKADRSVSSVEGQSVKLNCFVTSNLPYSSTWVRVRSSFSSANSQALIKDPRFILIETNNLLISQVQVTDQGWYLCKANNTAGESSDKVLLNVLKRPSVQVTPDRRDFNKSEDLVISCFVLGGIPAPNLVWKKDGQIITQLKQDPYFKNELDLHIIEAEKTDAGVYECQATNEVGVSSKFSTLNYVEKPSVSLEKNNMLIKTGVDFSIKCHADGTPSPTITWMYGNKTSIIPPIEGKSIELLIRHVDMKDAGDYVCRAENNLGLAEAKIKLDIGNPPEIQRNMNSTQVYIGTNISLCCIASGYPEPNIHWSKLKYGGVQKNSLNNTLTITDAKLEDAGLYICTAENIFGSDSAMVTIEIIGLVIPVIKKDYQQITRKVITGDNITLVCKLVEGTPTPKLAWFKDGRQINLSPSKLLNGEPDELVLVNVSRQNVGSYECRATNVAGSDSNTFQVQLIESPTFKDRWTSYREVIEGSLVELPCRAQGDSTLTFSWMVEGKPITDSSKWNVVWNGSLIINRVAEEDTNFYTCTVSNPAGSVSKIVQMKVLVPPFFKDTQGETVTVVVNHVVNISCAHSGVPTPEFSWYKDDILLHNAISQYMTLGSAVTDRGVYTCLVTNKAGKISRKVNFTVLKPPIIDEHGPEKISVVQGESVSLFCISSGYPTPKISWHSSIPTLLESSQIRFVDNELRIINAISNMSSRITCDAENVVGVDHKSFELEVLVPPKILDNGIASNLILKQGEDFSVPCLATGTPSPEISWHTPTSTAHQGYHDDIMWVLTDNTLVLTRVSSNTGNEFSCIASNSAGTDARNYSITIEENSIYVPASDPKTYTKNVLESERTTLDCDVDENTKVDKWLKDNSSMDLLRGERGDEVIFSYGNNKQSLSLIEAQPLHSGVYQCLDDNGNVISTFKLNVLTAPLFDEEFPDEIKLTRDQGSSVIMNCSANGFPKPLVTWKKVNLLDHLPVTEHTVPHIRFEPQQFKYALEFPSVQTKHSGKYQCTASNKKETEHDDSITRTFILEVLEPPFIREPLEERMKTQENSEVTLTCEVEGNPTPEVIWSRNGIQIDASAVEKNETRSEENNNFIVSSSLHFPRIETKDNGKFSCFASNNLGVIEKVFHIDVSTT</sequence>
<dbReference type="EMBL" id="HBUF01183828">
    <property type="protein sequence ID" value="CAG6656031.1"/>
    <property type="molecule type" value="Transcribed_RNA"/>
</dbReference>
<dbReference type="InterPro" id="IPR056475">
    <property type="entry name" value="GBD_Hemicentin/VWA7"/>
</dbReference>
<feature type="domain" description="Ig-like" evidence="9">
    <location>
        <begin position="930"/>
        <end position="1013"/>
    </location>
</feature>
<feature type="domain" description="Ig-like" evidence="9">
    <location>
        <begin position="1377"/>
        <end position="1467"/>
    </location>
</feature>
<feature type="region of interest" description="Disordered" evidence="7">
    <location>
        <begin position="63"/>
        <end position="103"/>
    </location>
</feature>
<feature type="domain" description="Ig-like" evidence="9">
    <location>
        <begin position="653"/>
        <end position="745"/>
    </location>
</feature>
<dbReference type="FunFam" id="2.60.40.10:FF:000032">
    <property type="entry name" value="palladin isoform X1"/>
    <property type="match status" value="1"/>
</dbReference>
<dbReference type="InterPro" id="IPR036179">
    <property type="entry name" value="Ig-like_dom_sf"/>
</dbReference>
<feature type="signal peptide" evidence="8">
    <location>
        <begin position="1"/>
        <end position="18"/>
    </location>
</feature>
<keyword evidence="5" id="KW-0325">Glycoprotein</keyword>
<evidence type="ECO:0000256" key="4">
    <source>
        <dbReference type="ARBA" id="ARBA00023157"/>
    </source>
</evidence>
<dbReference type="Pfam" id="PF23560">
    <property type="entry name" value="GBD_Hemicentin"/>
    <property type="match status" value="1"/>
</dbReference>
<dbReference type="SUPFAM" id="SSF53300">
    <property type="entry name" value="vWA-like"/>
    <property type="match status" value="1"/>
</dbReference>
<dbReference type="Pfam" id="PF25106">
    <property type="entry name" value="VWA_4"/>
    <property type="match status" value="1"/>
</dbReference>
<dbReference type="InterPro" id="IPR003599">
    <property type="entry name" value="Ig_sub"/>
</dbReference>
<dbReference type="SUPFAM" id="SSF48726">
    <property type="entry name" value="Immunoglobulin"/>
    <property type="match status" value="13"/>
</dbReference>
<dbReference type="GO" id="GO:0032991">
    <property type="term" value="C:protein-containing complex"/>
    <property type="evidence" value="ECO:0007669"/>
    <property type="project" value="UniProtKB-ARBA"/>
</dbReference>
<dbReference type="CDD" id="cd00096">
    <property type="entry name" value="Ig"/>
    <property type="match status" value="4"/>
</dbReference>
<feature type="domain" description="Ig-like" evidence="9">
    <location>
        <begin position="842"/>
        <end position="925"/>
    </location>
</feature>
<dbReference type="GO" id="GO:0005576">
    <property type="term" value="C:extracellular region"/>
    <property type="evidence" value="ECO:0007669"/>
    <property type="project" value="UniProtKB-SubCell"/>
</dbReference>
<evidence type="ECO:0000256" key="6">
    <source>
        <dbReference type="ARBA" id="ARBA00023319"/>
    </source>
</evidence>
<feature type="domain" description="Ig-like" evidence="9">
    <location>
        <begin position="750"/>
        <end position="837"/>
    </location>
</feature>
<proteinExistence type="predicted"/>
<feature type="domain" description="Ig-like" evidence="9">
    <location>
        <begin position="1480"/>
        <end position="1566"/>
    </location>
</feature>
<evidence type="ECO:0000256" key="3">
    <source>
        <dbReference type="ARBA" id="ARBA00022729"/>
    </source>
</evidence>